<feature type="compositionally biased region" description="Low complexity" evidence="1">
    <location>
        <begin position="113"/>
        <end position="126"/>
    </location>
</feature>
<organism evidence="2 3">
    <name type="scientific">Panicum virgatum</name>
    <name type="common">Blackwell switchgrass</name>
    <dbReference type="NCBI Taxonomy" id="38727"/>
    <lineage>
        <taxon>Eukaryota</taxon>
        <taxon>Viridiplantae</taxon>
        <taxon>Streptophyta</taxon>
        <taxon>Embryophyta</taxon>
        <taxon>Tracheophyta</taxon>
        <taxon>Spermatophyta</taxon>
        <taxon>Magnoliopsida</taxon>
        <taxon>Liliopsida</taxon>
        <taxon>Poales</taxon>
        <taxon>Poaceae</taxon>
        <taxon>PACMAD clade</taxon>
        <taxon>Panicoideae</taxon>
        <taxon>Panicodae</taxon>
        <taxon>Paniceae</taxon>
        <taxon>Panicinae</taxon>
        <taxon>Panicum</taxon>
        <taxon>Panicum sect. Hiantes</taxon>
    </lineage>
</organism>
<proteinExistence type="predicted"/>
<feature type="compositionally biased region" description="Basic and acidic residues" evidence="1">
    <location>
        <begin position="188"/>
        <end position="198"/>
    </location>
</feature>
<dbReference type="EMBL" id="CM029047">
    <property type="protein sequence ID" value="KAG2581650.1"/>
    <property type="molecule type" value="Genomic_DNA"/>
</dbReference>
<dbReference type="AlphaFoldDB" id="A0A8T0R8Y8"/>
<dbReference type="Proteomes" id="UP000823388">
    <property type="component" value="Chromosome 6K"/>
</dbReference>
<feature type="compositionally biased region" description="Basic residues" evidence="1">
    <location>
        <begin position="168"/>
        <end position="183"/>
    </location>
</feature>
<reference evidence="2" key="1">
    <citation type="submission" date="2020-05" db="EMBL/GenBank/DDBJ databases">
        <title>WGS assembly of Panicum virgatum.</title>
        <authorList>
            <person name="Lovell J.T."/>
            <person name="Jenkins J."/>
            <person name="Shu S."/>
            <person name="Juenger T.E."/>
            <person name="Schmutz J."/>
        </authorList>
    </citation>
    <scope>NUCLEOTIDE SEQUENCE</scope>
    <source>
        <strain evidence="2">AP13</strain>
    </source>
</reference>
<feature type="compositionally biased region" description="Gly residues" evidence="1">
    <location>
        <begin position="68"/>
        <end position="77"/>
    </location>
</feature>
<evidence type="ECO:0000256" key="1">
    <source>
        <dbReference type="SAM" id="MobiDB-lite"/>
    </source>
</evidence>
<feature type="region of interest" description="Disordered" evidence="1">
    <location>
        <begin position="1"/>
        <end position="198"/>
    </location>
</feature>
<feature type="compositionally biased region" description="Polar residues" evidence="1">
    <location>
        <begin position="7"/>
        <end position="19"/>
    </location>
</feature>
<name>A0A8T0R8Y8_PANVG</name>
<evidence type="ECO:0000313" key="2">
    <source>
        <dbReference type="EMBL" id="KAG2581650.1"/>
    </source>
</evidence>
<feature type="compositionally biased region" description="Basic and acidic residues" evidence="1">
    <location>
        <begin position="139"/>
        <end position="162"/>
    </location>
</feature>
<comment type="caution">
    <text evidence="2">The sequence shown here is derived from an EMBL/GenBank/DDBJ whole genome shotgun (WGS) entry which is preliminary data.</text>
</comment>
<accession>A0A8T0R8Y8</accession>
<feature type="compositionally biased region" description="Basic residues" evidence="1">
    <location>
        <begin position="24"/>
        <end position="34"/>
    </location>
</feature>
<evidence type="ECO:0000313" key="3">
    <source>
        <dbReference type="Proteomes" id="UP000823388"/>
    </source>
</evidence>
<gene>
    <name evidence="2" type="ORF">PVAP13_6KG067700</name>
</gene>
<sequence>MLALLANASTATIRSSSIPSARLSRGRTRRRKQRGCAGGTRAPHVGIRGGGRSNVTKMATTAAAVREGSGGQGGKGASRGSYRGGRSRREGRTGEASRMPLRIRSGGLPPPTASAGRCGSAASRTRCGGNPTRLRARRGGVDDLKADGNRPPYPRDDVEVPHDTAQGHPRRAQRRRGAHRHGGGWKGNRGEDREGRCR</sequence>
<protein>
    <submittedName>
        <fullName evidence="2">Uncharacterized protein</fullName>
    </submittedName>
</protein>
<keyword evidence="3" id="KW-1185">Reference proteome</keyword>